<feature type="region of interest" description="Disordered" evidence="2">
    <location>
        <begin position="30"/>
        <end position="49"/>
    </location>
</feature>
<dbReference type="AlphaFoldDB" id="A0A7S2ANH1"/>
<comment type="similarity">
    <text evidence="1">Belongs to the GET4 family.</text>
</comment>
<accession>A0A7S2ANH1</accession>
<reference evidence="3" key="1">
    <citation type="submission" date="2021-01" db="EMBL/GenBank/DDBJ databases">
        <authorList>
            <person name="Corre E."/>
            <person name="Pelletier E."/>
            <person name="Niang G."/>
            <person name="Scheremetjew M."/>
            <person name="Finn R."/>
            <person name="Kale V."/>
            <person name="Holt S."/>
            <person name="Cochrane G."/>
            <person name="Meng A."/>
            <person name="Brown T."/>
            <person name="Cohen L."/>
        </authorList>
    </citation>
    <scope>NUCLEOTIDE SEQUENCE</scope>
    <source>
        <strain evidence="3">CCMP1381</strain>
    </source>
</reference>
<dbReference type="Pfam" id="PF04190">
    <property type="entry name" value="GET4"/>
    <property type="match status" value="1"/>
</dbReference>
<feature type="compositionally biased region" description="Polar residues" evidence="2">
    <location>
        <begin position="30"/>
        <end position="46"/>
    </location>
</feature>
<dbReference type="Gene3D" id="1.25.40.10">
    <property type="entry name" value="Tetratricopeptide repeat domain"/>
    <property type="match status" value="1"/>
</dbReference>
<gene>
    <name evidence="3" type="ORF">DSPE1174_LOCUS1742</name>
</gene>
<sequence length="273" mass="29843">MNRGAVALLQAGEPACATTLAIKMIESFTSRSTPSGSKNPRANRNSAPAVDAALSKTLSDLSDTYIRCRDESNHGLGPDDDGGEKIWLPQLLIFLRAACKFAAGTPSLHARYARALTAAGQDARASKHFALANIPQEYAASLKVWATKGFASEKDLFFARAVLHMLTIPGKEAQAAQLYQALGAPSMTPVDNIVSMLLELLDMTTKGHRVGREGGKQSFAVLREMYGPILRLRDHRTLSLFDRVGQVQFHWDPPRSAMQSMMQNVMKMFDPQP</sequence>
<dbReference type="InterPro" id="IPR007317">
    <property type="entry name" value="GET4"/>
</dbReference>
<dbReference type="GO" id="GO:0005829">
    <property type="term" value="C:cytosol"/>
    <property type="evidence" value="ECO:0007669"/>
    <property type="project" value="TreeGrafter"/>
</dbReference>
<dbReference type="PANTHER" id="PTHR12875">
    <property type="entry name" value="GOLGI TO ER TRAFFIC PROTEIN 4 HOMOLOG"/>
    <property type="match status" value="1"/>
</dbReference>
<dbReference type="InterPro" id="IPR011990">
    <property type="entry name" value="TPR-like_helical_dom_sf"/>
</dbReference>
<evidence type="ECO:0000256" key="1">
    <source>
        <dbReference type="ARBA" id="ARBA00005351"/>
    </source>
</evidence>
<dbReference type="PANTHER" id="PTHR12875:SF0">
    <property type="entry name" value="GOLGI TO ER TRAFFIC PROTEIN 4 HOMOLOG"/>
    <property type="match status" value="1"/>
</dbReference>
<evidence type="ECO:0000256" key="2">
    <source>
        <dbReference type="SAM" id="MobiDB-lite"/>
    </source>
</evidence>
<dbReference type="GO" id="GO:0045048">
    <property type="term" value="P:protein insertion into ER membrane"/>
    <property type="evidence" value="ECO:0007669"/>
    <property type="project" value="InterPro"/>
</dbReference>
<proteinExistence type="inferred from homology"/>
<protein>
    <submittedName>
        <fullName evidence="3">Uncharacterized protein</fullName>
    </submittedName>
</protein>
<evidence type="ECO:0000313" key="3">
    <source>
        <dbReference type="EMBL" id="CAD9373032.1"/>
    </source>
</evidence>
<name>A0A7S2ANH1_9STRA</name>
<organism evidence="3">
    <name type="scientific">Octactis speculum</name>
    <dbReference type="NCBI Taxonomy" id="3111310"/>
    <lineage>
        <taxon>Eukaryota</taxon>
        <taxon>Sar</taxon>
        <taxon>Stramenopiles</taxon>
        <taxon>Ochrophyta</taxon>
        <taxon>Dictyochophyceae</taxon>
        <taxon>Dictyochales</taxon>
        <taxon>Dictyochaceae</taxon>
        <taxon>Octactis</taxon>
    </lineage>
</organism>
<dbReference type="EMBL" id="HBGS01003408">
    <property type="protein sequence ID" value="CAD9373032.1"/>
    <property type="molecule type" value="Transcribed_RNA"/>
</dbReference>